<evidence type="ECO:0000313" key="1">
    <source>
        <dbReference type="EMBL" id="EJW94651.1"/>
    </source>
</evidence>
<reference evidence="1" key="1">
    <citation type="journal article" date="2012" name="PLoS ONE">
        <title>Gene sets for utilization of primary and secondary nutrition supplies in the distal gut of endangered iberian lynx.</title>
        <authorList>
            <person name="Alcaide M."/>
            <person name="Messina E."/>
            <person name="Richter M."/>
            <person name="Bargiela R."/>
            <person name="Peplies J."/>
            <person name="Huws S.A."/>
            <person name="Newbold C.J."/>
            <person name="Golyshin P.N."/>
            <person name="Simon M.A."/>
            <person name="Lopez G."/>
            <person name="Yakimov M.M."/>
            <person name="Ferrer M."/>
        </authorList>
    </citation>
    <scope>NUCLEOTIDE SEQUENCE</scope>
</reference>
<organism evidence="1">
    <name type="scientific">gut metagenome</name>
    <dbReference type="NCBI Taxonomy" id="749906"/>
    <lineage>
        <taxon>unclassified sequences</taxon>
        <taxon>metagenomes</taxon>
        <taxon>organismal metagenomes</taxon>
    </lineage>
</organism>
<protein>
    <submittedName>
        <fullName evidence="1">Uncharacterized protein</fullName>
    </submittedName>
</protein>
<gene>
    <name evidence="1" type="ORF">EVA_17242</name>
</gene>
<proteinExistence type="predicted"/>
<dbReference type="EMBL" id="AMCI01006249">
    <property type="protein sequence ID" value="EJW94651.1"/>
    <property type="molecule type" value="Genomic_DNA"/>
</dbReference>
<accession>J9FID9</accession>
<name>J9FID9_9ZZZZ</name>
<sequence length="51" mass="5506">MVLSSSKHVAETCIFACCSLSDWLSASICSLFIAMRASTSGVFSQLHLPRL</sequence>
<comment type="caution">
    <text evidence="1">The sequence shown here is derived from an EMBL/GenBank/DDBJ whole genome shotgun (WGS) entry which is preliminary data.</text>
</comment>
<dbReference type="AlphaFoldDB" id="J9FID9"/>